<name>A0A381PMT4_9ZZZZ</name>
<dbReference type="Gene3D" id="3.10.20.300">
    <property type="entry name" value="mk0293 like domain"/>
    <property type="match status" value="1"/>
</dbReference>
<dbReference type="InterPro" id="IPR002822">
    <property type="entry name" value="Ni_insertion"/>
</dbReference>
<dbReference type="PANTHER" id="PTHR36566:SF1">
    <property type="entry name" value="PYRIDINIUM-3,5-BISTHIOCARBOXYLIC ACID MONONUCLEOTIDE NICKEL INSERTION PROTEIN"/>
    <property type="match status" value="1"/>
</dbReference>
<reference evidence="3" key="1">
    <citation type="submission" date="2018-05" db="EMBL/GenBank/DDBJ databases">
        <authorList>
            <person name="Lanie J.A."/>
            <person name="Ng W.-L."/>
            <person name="Kazmierczak K.M."/>
            <person name="Andrzejewski T.M."/>
            <person name="Davidsen T.M."/>
            <person name="Wayne K.J."/>
            <person name="Tettelin H."/>
            <person name="Glass J.I."/>
            <person name="Rusch D."/>
            <person name="Podicherti R."/>
            <person name="Tsui H.-C.T."/>
            <person name="Winkler M.E."/>
        </authorList>
    </citation>
    <scope>NUCLEOTIDE SEQUENCE</scope>
</reference>
<keyword evidence="1" id="KW-0533">Nickel</keyword>
<evidence type="ECO:0000256" key="1">
    <source>
        <dbReference type="ARBA" id="ARBA00022596"/>
    </source>
</evidence>
<dbReference type="NCBIfam" id="TIGR00299">
    <property type="entry name" value="nickel pincer cofactor biosynthesis protein LarC"/>
    <property type="match status" value="1"/>
</dbReference>
<protein>
    <recommendedName>
        <fullName evidence="4">Nickel insertion protein</fullName>
    </recommendedName>
</protein>
<dbReference type="HAMAP" id="MF_01074">
    <property type="entry name" value="LarC"/>
    <property type="match status" value="1"/>
</dbReference>
<dbReference type="Pfam" id="PF01969">
    <property type="entry name" value="Ni_insertion"/>
    <property type="match status" value="1"/>
</dbReference>
<dbReference type="EMBL" id="UINC01001026">
    <property type="protein sequence ID" value="SUZ67934.1"/>
    <property type="molecule type" value="Genomic_DNA"/>
</dbReference>
<organism evidence="3">
    <name type="scientific">marine metagenome</name>
    <dbReference type="NCBI Taxonomy" id="408172"/>
    <lineage>
        <taxon>unclassified sequences</taxon>
        <taxon>metagenomes</taxon>
        <taxon>ecological metagenomes</taxon>
    </lineage>
</organism>
<evidence type="ECO:0000256" key="2">
    <source>
        <dbReference type="SAM" id="MobiDB-lite"/>
    </source>
</evidence>
<evidence type="ECO:0008006" key="4">
    <source>
        <dbReference type="Google" id="ProtNLM"/>
    </source>
</evidence>
<dbReference type="Gene3D" id="3.30.70.1380">
    <property type="entry name" value="Transcriptional regulatory protein pf0864 domain like"/>
    <property type="match status" value="1"/>
</dbReference>
<accession>A0A381PMT4</accession>
<sequence>MSKVLYFDCFSGASGDMILGALIDAGLPIEELRRALGSLALDGMSIEAESVDRAGVAAIKFRLLENGQVVDSSDPAPKKHRHDHGHHSNKSHHHHSHRSIHEILELVGRSNLSESAKASVGHLFGRLATAEAAIHQMPVNEVHLHEVGALDSIIDIVGAAFGFEWFAPDEVVVSPLNVGSGTVECAHGTYPVPAPATARLLEGSPIYASGEAGELVTPTGALLMTEWATSYGPLPPMTISRVGYGAGERNRSDSPNVLRLLVGESADIDVGERVVVLECEIDDMNPQIFGLLMSRLHEAGALDVFYIPVQMKKDRPGTLVTVIAPLGLRETLSELLFRESTTLGIRYHETRRERLERTWVTVETSLGAVRIKLARRDNQILNTAPEFDDCVQLAIQHDVPVKYVQALAQKAYLDMTDKAGRK</sequence>
<dbReference type="AlphaFoldDB" id="A0A381PMT4"/>
<proteinExistence type="inferred from homology"/>
<feature type="compositionally biased region" description="Basic residues" evidence="2">
    <location>
        <begin position="78"/>
        <end position="97"/>
    </location>
</feature>
<feature type="region of interest" description="Disordered" evidence="2">
    <location>
        <begin position="70"/>
        <end position="97"/>
    </location>
</feature>
<gene>
    <name evidence="3" type="ORF">METZ01_LOCUS20788</name>
</gene>
<evidence type="ECO:0000313" key="3">
    <source>
        <dbReference type="EMBL" id="SUZ67934.1"/>
    </source>
</evidence>
<dbReference type="PANTHER" id="PTHR36566">
    <property type="entry name" value="NICKEL INSERTION PROTEIN-RELATED"/>
    <property type="match status" value="1"/>
</dbReference>